<dbReference type="InterPro" id="IPR034164">
    <property type="entry name" value="Pepsin-like_dom"/>
</dbReference>
<keyword evidence="5" id="KW-0732">Signal</keyword>
<evidence type="ECO:0000259" key="6">
    <source>
        <dbReference type="PROSITE" id="PS51767"/>
    </source>
</evidence>
<dbReference type="STRING" id="27342.A0A0H2S7P7"/>
<dbReference type="InParanoid" id="A0A0H2S7P7"/>
<dbReference type="Pfam" id="PF00026">
    <property type="entry name" value="Asp"/>
    <property type="match status" value="1"/>
</dbReference>
<dbReference type="Proteomes" id="UP000053477">
    <property type="component" value="Unassembled WGS sequence"/>
</dbReference>
<evidence type="ECO:0000313" key="8">
    <source>
        <dbReference type="Proteomes" id="UP000053477"/>
    </source>
</evidence>
<dbReference type="GO" id="GO:0006508">
    <property type="term" value="P:proteolysis"/>
    <property type="evidence" value="ECO:0007669"/>
    <property type="project" value="UniProtKB-KW"/>
</dbReference>
<comment type="similarity">
    <text evidence="1">Belongs to the peptidase A1 family.</text>
</comment>
<keyword evidence="4" id="KW-0472">Membrane</keyword>
<dbReference type="AlphaFoldDB" id="A0A0H2S7P7"/>
<feature type="signal peptide" evidence="5">
    <location>
        <begin position="1"/>
        <end position="18"/>
    </location>
</feature>
<organism evidence="7 8">
    <name type="scientific">Schizopora paradoxa</name>
    <dbReference type="NCBI Taxonomy" id="27342"/>
    <lineage>
        <taxon>Eukaryota</taxon>
        <taxon>Fungi</taxon>
        <taxon>Dikarya</taxon>
        <taxon>Basidiomycota</taxon>
        <taxon>Agaricomycotina</taxon>
        <taxon>Agaricomycetes</taxon>
        <taxon>Hymenochaetales</taxon>
        <taxon>Schizoporaceae</taxon>
        <taxon>Schizopora</taxon>
    </lineage>
</organism>
<dbReference type="OrthoDB" id="2747330at2759"/>
<feature type="region of interest" description="Disordered" evidence="3">
    <location>
        <begin position="487"/>
        <end position="508"/>
    </location>
</feature>
<feature type="domain" description="Peptidase A1" evidence="6">
    <location>
        <begin position="67"/>
        <end position="389"/>
    </location>
</feature>
<feature type="transmembrane region" description="Helical" evidence="4">
    <location>
        <begin position="451"/>
        <end position="476"/>
    </location>
</feature>
<evidence type="ECO:0000256" key="3">
    <source>
        <dbReference type="SAM" id="MobiDB-lite"/>
    </source>
</evidence>
<feature type="chain" id="PRO_5005202261" evidence="5">
    <location>
        <begin position="19"/>
        <end position="624"/>
    </location>
</feature>
<evidence type="ECO:0000256" key="4">
    <source>
        <dbReference type="SAM" id="Phobius"/>
    </source>
</evidence>
<dbReference type="PANTHER" id="PTHR47966:SF51">
    <property type="entry name" value="BETA-SITE APP-CLEAVING ENZYME, ISOFORM A-RELATED"/>
    <property type="match status" value="1"/>
</dbReference>
<feature type="active site" evidence="2">
    <location>
        <position position="277"/>
    </location>
</feature>
<keyword evidence="8" id="KW-1185">Reference proteome</keyword>
<keyword evidence="7" id="KW-0645">Protease</keyword>
<evidence type="ECO:0000256" key="2">
    <source>
        <dbReference type="PIRSR" id="PIRSR601461-1"/>
    </source>
</evidence>
<proteinExistence type="inferred from homology"/>
<dbReference type="PROSITE" id="PS51767">
    <property type="entry name" value="PEPTIDASE_A1"/>
    <property type="match status" value="1"/>
</dbReference>
<dbReference type="Gene3D" id="2.40.70.10">
    <property type="entry name" value="Acid Proteases"/>
    <property type="match status" value="2"/>
</dbReference>
<keyword evidence="4" id="KW-0812">Transmembrane</keyword>
<dbReference type="InterPro" id="IPR033121">
    <property type="entry name" value="PEPTIDASE_A1"/>
</dbReference>
<dbReference type="GO" id="GO:0004190">
    <property type="term" value="F:aspartic-type endopeptidase activity"/>
    <property type="evidence" value="ECO:0007669"/>
    <property type="project" value="InterPro"/>
</dbReference>
<feature type="active site" evidence="2">
    <location>
        <position position="83"/>
    </location>
</feature>
<dbReference type="InterPro" id="IPR001461">
    <property type="entry name" value="Aspartic_peptidase_A1"/>
</dbReference>
<reference evidence="7 8" key="1">
    <citation type="submission" date="2015-04" db="EMBL/GenBank/DDBJ databases">
        <title>Complete genome sequence of Schizopora paradoxa KUC8140, a cosmopolitan wood degrader in East Asia.</title>
        <authorList>
            <consortium name="DOE Joint Genome Institute"/>
            <person name="Min B."/>
            <person name="Park H."/>
            <person name="Jang Y."/>
            <person name="Kim J.-J."/>
            <person name="Kim K.H."/>
            <person name="Pangilinan J."/>
            <person name="Lipzen A."/>
            <person name="Riley R."/>
            <person name="Grigoriev I.V."/>
            <person name="Spatafora J.W."/>
            <person name="Choi I.-G."/>
        </authorList>
    </citation>
    <scope>NUCLEOTIDE SEQUENCE [LARGE SCALE GENOMIC DNA]</scope>
    <source>
        <strain evidence="7 8">KUC8140</strain>
    </source>
</reference>
<dbReference type="SUPFAM" id="SSF50630">
    <property type="entry name" value="Acid proteases"/>
    <property type="match status" value="1"/>
</dbReference>
<evidence type="ECO:0000256" key="1">
    <source>
        <dbReference type="ARBA" id="ARBA00007447"/>
    </source>
</evidence>
<dbReference type="InterPro" id="IPR021109">
    <property type="entry name" value="Peptidase_aspartic_dom_sf"/>
</dbReference>
<sequence>MRVSWTCAVLGLAISADALKVSVTQVKKNDGGNAGSISGVKSATPKVLAVSGDDSDLDLSTANDLIYIANITIGGTDYPVQLDTGSSDLWLKGPTFPLPNVNHTSTTFNLTYGIGWSFGNISTAPVKFASLDIPSQALIDASSAVNPALGYGAQGILGLGFTSLSNIDAAVNKTGGSWGRSLLFNAFNLNSSEPNFITFALQRSTDPSDDTEGMFTIGEVDPTYSAIDNSPSLPTFPQVAPKRWNVLLESVFIGSETIGLSSNVSGAPSGNAVVLLDSGTSYTYCPTSVASSIYGGISGASYDSISGLWDVPCDAEIDMALQFGGQVFPLHPLDISPVSSTNKQQCIGSFIPSELSVGGGEFDWLIGDNVLRSMYSLYDFGDFNSAGKAGNPYVKLLSIVDPNNASAEFTAIRGGTPRTNITYNATPSSGSSGSISVADTTADKLAKLADYIPIMLGILALNAVALIVIAIVAVVYMCRKSKLRRSGAKRRNSGLKNGLSIRTPTPYPGPMPASPINGATEFGEASGSHQYAAVAVTAPGEPEDQPFVPPEQPFPSYDGDSLRPLNHSFSSQTRPFSMASGMSGNSLGVRSPGRYRASTAGSEMTAFVPPSPDYMKDGRPKSFA</sequence>
<feature type="compositionally biased region" description="Polar residues" evidence="3">
    <location>
        <begin position="573"/>
        <end position="588"/>
    </location>
</feature>
<gene>
    <name evidence="7" type="ORF">SCHPADRAFT_843010</name>
</gene>
<dbReference type="CDD" id="cd05471">
    <property type="entry name" value="pepsin_like"/>
    <property type="match status" value="1"/>
</dbReference>
<evidence type="ECO:0000256" key="5">
    <source>
        <dbReference type="SAM" id="SignalP"/>
    </source>
</evidence>
<feature type="region of interest" description="Disordered" evidence="3">
    <location>
        <begin position="573"/>
        <end position="624"/>
    </location>
</feature>
<protein>
    <submittedName>
        <fullName evidence="7">Acid protease</fullName>
    </submittedName>
</protein>
<accession>A0A0H2S7P7</accession>
<keyword evidence="4" id="KW-1133">Transmembrane helix</keyword>
<keyword evidence="7" id="KW-0378">Hydrolase</keyword>
<name>A0A0H2S7P7_9AGAM</name>
<dbReference type="PRINTS" id="PR00792">
    <property type="entry name" value="PEPSIN"/>
</dbReference>
<feature type="compositionally biased region" description="Basic and acidic residues" evidence="3">
    <location>
        <begin position="614"/>
        <end position="624"/>
    </location>
</feature>
<evidence type="ECO:0000313" key="7">
    <source>
        <dbReference type="EMBL" id="KLO19959.1"/>
    </source>
</evidence>
<dbReference type="EMBL" id="KQ085884">
    <property type="protein sequence ID" value="KLO19959.1"/>
    <property type="molecule type" value="Genomic_DNA"/>
</dbReference>
<dbReference type="PANTHER" id="PTHR47966">
    <property type="entry name" value="BETA-SITE APP-CLEAVING ENZYME, ISOFORM A-RELATED"/>
    <property type="match status" value="1"/>
</dbReference>